<dbReference type="Proteomes" id="UP001054837">
    <property type="component" value="Unassembled WGS sequence"/>
</dbReference>
<gene>
    <name evidence="2" type="ORF">CDAR_262941</name>
</gene>
<proteinExistence type="predicted"/>
<dbReference type="EMBL" id="BPLQ01006841">
    <property type="protein sequence ID" value="GIY25585.1"/>
    <property type="molecule type" value="Genomic_DNA"/>
</dbReference>
<keyword evidence="3" id="KW-1185">Reference proteome</keyword>
<organism evidence="2 3">
    <name type="scientific">Caerostris darwini</name>
    <dbReference type="NCBI Taxonomy" id="1538125"/>
    <lineage>
        <taxon>Eukaryota</taxon>
        <taxon>Metazoa</taxon>
        <taxon>Ecdysozoa</taxon>
        <taxon>Arthropoda</taxon>
        <taxon>Chelicerata</taxon>
        <taxon>Arachnida</taxon>
        <taxon>Araneae</taxon>
        <taxon>Araneomorphae</taxon>
        <taxon>Entelegynae</taxon>
        <taxon>Araneoidea</taxon>
        <taxon>Araneidae</taxon>
        <taxon>Caerostris</taxon>
    </lineage>
</organism>
<feature type="region of interest" description="Disordered" evidence="1">
    <location>
        <begin position="59"/>
        <end position="90"/>
    </location>
</feature>
<reference evidence="2 3" key="1">
    <citation type="submission" date="2021-06" db="EMBL/GenBank/DDBJ databases">
        <title>Caerostris darwini draft genome.</title>
        <authorList>
            <person name="Kono N."/>
            <person name="Arakawa K."/>
        </authorList>
    </citation>
    <scope>NUCLEOTIDE SEQUENCE [LARGE SCALE GENOMIC DNA]</scope>
</reference>
<evidence type="ECO:0000256" key="1">
    <source>
        <dbReference type="SAM" id="MobiDB-lite"/>
    </source>
</evidence>
<sequence>MFDSKKRKGSLPMAESKRLLNGFLSSVKNCFLTTNIAGGIQIPDKTEWYDQAICVSSTSELPGSSQRDWVKGHGISPKRVAEKDSRSYLS</sequence>
<name>A0AAV4RVX3_9ARAC</name>
<dbReference type="AlphaFoldDB" id="A0AAV4RVX3"/>
<accession>A0AAV4RVX3</accession>
<feature type="compositionally biased region" description="Basic and acidic residues" evidence="1">
    <location>
        <begin position="79"/>
        <end position="90"/>
    </location>
</feature>
<evidence type="ECO:0000313" key="2">
    <source>
        <dbReference type="EMBL" id="GIY25585.1"/>
    </source>
</evidence>
<comment type="caution">
    <text evidence="2">The sequence shown here is derived from an EMBL/GenBank/DDBJ whole genome shotgun (WGS) entry which is preliminary data.</text>
</comment>
<evidence type="ECO:0000313" key="3">
    <source>
        <dbReference type="Proteomes" id="UP001054837"/>
    </source>
</evidence>
<protein>
    <submittedName>
        <fullName evidence="2">Uncharacterized protein</fullName>
    </submittedName>
</protein>